<reference evidence="2" key="1">
    <citation type="submission" date="2024-01" db="EMBL/GenBank/DDBJ databases">
        <authorList>
            <person name="Webb A."/>
        </authorList>
    </citation>
    <scope>NUCLEOTIDE SEQUENCE</scope>
    <source>
        <strain evidence="2">Pm1</strain>
    </source>
</reference>
<proteinExistence type="predicted"/>
<feature type="compositionally biased region" description="Low complexity" evidence="1">
    <location>
        <begin position="139"/>
        <end position="175"/>
    </location>
</feature>
<comment type="caution">
    <text evidence="2">The sequence shown here is derived from an EMBL/GenBank/DDBJ whole genome shotgun (WGS) entry which is preliminary data.</text>
</comment>
<feature type="compositionally biased region" description="Basic and acidic residues" evidence="1">
    <location>
        <begin position="105"/>
        <end position="122"/>
    </location>
</feature>
<gene>
    <name evidence="2" type="ORF">PM001_LOCUS3441</name>
</gene>
<name>A0AAV1T736_9STRA</name>
<organism evidence="2 3">
    <name type="scientific">Peronospora matthiolae</name>
    <dbReference type="NCBI Taxonomy" id="2874970"/>
    <lineage>
        <taxon>Eukaryota</taxon>
        <taxon>Sar</taxon>
        <taxon>Stramenopiles</taxon>
        <taxon>Oomycota</taxon>
        <taxon>Peronosporomycetes</taxon>
        <taxon>Peronosporales</taxon>
        <taxon>Peronosporaceae</taxon>
        <taxon>Peronospora</taxon>
    </lineage>
</organism>
<dbReference type="EMBL" id="CAKLBY020000031">
    <property type="protein sequence ID" value="CAK7906978.1"/>
    <property type="molecule type" value="Genomic_DNA"/>
</dbReference>
<evidence type="ECO:0000313" key="3">
    <source>
        <dbReference type="Proteomes" id="UP001162060"/>
    </source>
</evidence>
<evidence type="ECO:0000256" key="1">
    <source>
        <dbReference type="SAM" id="MobiDB-lite"/>
    </source>
</evidence>
<dbReference type="AlphaFoldDB" id="A0AAV1T736"/>
<evidence type="ECO:0000313" key="2">
    <source>
        <dbReference type="EMBL" id="CAK7906978.1"/>
    </source>
</evidence>
<sequence length="255" mass="26837">MSNISGSSRKRSRDSRPLSALPPLRKVTRSDASKAKPSPACDPKVARSAASKAKPSPVCDPKAARSAASKAKPSPARDPKVARSATAEAKPSQICDPKPSSAPKRIRDPKGRRDLKNRHDPAKPAATPKLGKQKRRVPSSTSSEGEGTSAGEDETLAALSGSPSSSRRRASNPAAQLSAGHSPDPIVIDTPSLSRDPPPSVDPVIPTVTEASRSDLFIEASSDSYGAISLSDSPRDHVNPMLLPIGFYLRRDSMD</sequence>
<dbReference type="Proteomes" id="UP001162060">
    <property type="component" value="Unassembled WGS sequence"/>
</dbReference>
<feature type="region of interest" description="Disordered" evidence="1">
    <location>
        <begin position="1"/>
        <end position="206"/>
    </location>
</feature>
<accession>A0AAV1T736</accession>
<feature type="compositionally biased region" description="Low complexity" evidence="1">
    <location>
        <begin position="46"/>
        <end position="74"/>
    </location>
</feature>
<protein>
    <submittedName>
        <fullName evidence="2">Uncharacterized protein</fullName>
    </submittedName>
</protein>